<dbReference type="Proteomes" id="UP000681967">
    <property type="component" value="Unassembled WGS sequence"/>
</dbReference>
<gene>
    <name evidence="2" type="ORF">BYL167_LOCUS36953</name>
    <name evidence="3" type="ORF">BYL167_LOCUS40959</name>
    <name evidence="4" type="ORF">GIL414_LOCUS46536</name>
</gene>
<evidence type="ECO:0000256" key="1">
    <source>
        <dbReference type="SAM" id="MobiDB-lite"/>
    </source>
</evidence>
<evidence type="ECO:0000313" key="5">
    <source>
        <dbReference type="Proteomes" id="UP000681967"/>
    </source>
</evidence>
<dbReference type="EMBL" id="CAJOBH010082109">
    <property type="protein sequence ID" value="CAF4522066.1"/>
    <property type="molecule type" value="Genomic_DNA"/>
</dbReference>
<organism evidence="2 5">
    <name type="scientific">Rotaria magnacalcarata</name>
    <dbReference type="NCBI Taxonomy" id="392030"/>
    <lineage>
        <taxon>Eukaryota</taxon>
        <taxon>Metazoa</taxon>
        <taxon>Spiralia</taxon>
        <taxon>Gnathifera</taxon>
        <taxon>Rotifera</taxon>
        <taxon>Eurotatoria</taxon>
        <taxon>Bdelloidea</taxon>
        <taxon>Philodinida</taxon>
        <taxon>Philodinidae</taxon>
        <taxon>Rotaria</taxon>
    </lineage>
</organism>
<dbReference type="EMBL" id="CAJOBH010102638">
    <property type="protein sequence ID" value="CAF4620955.1"/>
    <property type="molecule type" value="Genomic_DNA"/>
</dbReference>
<proteinExistence type="predicted"/>
<sequence>MNSSSTNITTLSQPSMATTSSTSGNIDSLSIIPAITTDTRRSVRISTKSPKRTSLSSNQSSIHRTISGGVANTNSPKL</sequence>
<dbReference type="EMBL" id="CAJOBJ010146408">
    <property type="protein sequence ID" value="CAF4785795.1"/>
    <property type="molecule type" value="Genomic_DNA"/>
</dbReference>
<name>A0A8S2XYZ7_9BILA</name>
<feature type="compositionally biased region" description="Polar residues" evidence="1">
    <location>
        <begin position="1"/>
        <end position="28"/>
    </location>
</feature>
<evidence type="ECO:0000313" key="3">
    <source>
        <dbReference type="EMBL" id="CAF4620955.1"/>
    </source>
</evidence>
<evidence type="ECO:0000313" key="2">
    <source>
        <dbReference type="EMBL" id="CAF4522066.1"/>
    </source>
</evidence>
<feature type="region of interest" description="Disordered" evidence="1">
    <location>
        <begin position="1"/>
        <end position="78"/>
    </location>
</feature>
<comment type="caution">
    <text evidence="2">The sequence shown here is derived from an EMBL/GenBank/DDBJ whole genome shotgun (WGS) entry which is preliminary data.</text>
</comment>
<protein>
    <submittedName>
        <fullName evidence="2">Uncharacterized protein</fullName>
    </submittedName>
</protein>
<dbReference type="Proteomes" id="UP000681720">
    <property type="component" value="Unassembled WGS sequence"/>
</dbReference>
<feature type="compositionally biased region" description="Polar residues" evidence="1">
    <location>
        <begin position="44"/>
        <end position="78"/>
    </location>
</feature>
<reference evidence="2" key="1">
    <citation type="submission" date="2021-02" db="EMBL/GenBank/DDBJ databases">
        <authorList>
            <person name="Nowell W R."/>
        </authorList>
    </citation>
    <scope>NUCLEOTIDE SEQUENCE</scope>
</reference>
<feature type="non-terminal residue" evidence="2">
    <location>
        <position position="1"/>
    </location>
</feature>
<accession>A0A8S2XYZ7</accession>
<evidence type="ECO:0000313" key="4">
    <source>
        <dbReference type="EMBL" id="CAF4785795.1"/>
    </source>
</evidence>
<dbReference type="AlphaFoldDB" id="A0A8S2XYZ7"/>
<feature type="non-terminal residue" evidence="2">
    <location>
        <position position="78"/>
    </location>
</feature>